<gene>
    <name evidence="1" type="ORF">BJF95_21720</name>
</gene>
<name>A0A1Q8ZNN3_9HYPH</name>
<accession>A0A1Q8ZNN3</accession>
<evidence type="ECO:0008006" key="3">
    <source>
        <dbReference type="Google" id="ProtNLM"/>
    </source>
</evidence>
<organism evidence="1 2">
    <name type="scientific">Rhizobium oryziradicis</name>
    <dbReference type="NCBI Taxonomy" id="1867956"/>
    <lineage>
        <taxon>Bacteria</taxon>
        <taxon>Pseudomonadati</taxon>
        <taxon>Pseudomonadota</taxon>
        <taxon>Alphaproteobacteria</taxon>
        <taxon>Hyphomicrobiales</taxon>
        <taxon>Rhizobiaceae</taxon>
        <taxon>Rhizobium/Agrobacterium group</taxon>
        <taxon>Rhizobium</taxon>
    </lineage>
</organism>
<reference evidence="1 2" key="1">
    <citation type="submission" date="2016-09" db="EMBL/GenBank/DDBJ databases">
        <title>Rhizobium oryziradicis sp. nov., isolated from the root of rice.</title>
        <authorList>
            <person name="Zhao J."/>
            <person name="Zhang X."/>
        </authorList>
    </citation>
    <scope>NUCLEOTIDE SEQUENCE [LARGE SCALE GENOMIC DNA]</scope>
    <source>
        <strain evidence="1 2">N19</strain>
    </source>
</reference>
<dbReference type="EMBL" id="MKIM01000028">
    <property type="protein sequence ID" value="OLP43492.1"/>
    <property type="molecule type" value="Genomic_DNA"/>
</dbReference>
<comment type="caution">
    <text evidence="1">The sequence shown here is derived from an EMBL/GenBank/DDBJ whole genome shotgun (WGS) entry which is preliminary data.</text>
</comment>
<protein>
    <recommendedName>
        <fullName evidence="3">Glycosyltransferase 2-like domain-containing protein</fullName>
    </recommendedName>
</protein>
<keyword evidence="2" id="KW-1185">Reference proteome</keyword>
<dbReference type="Proteomes" id="UP000186894">
    <property type="component" value="Unassembled WGS sequence"/>
</dbReference>
<dbReference type="AlphaFoldDB" id="A0A1Q8ZNN3"/>
<dbReference type="SUPFAM" id="SSF53448">
    <property type="entry name" value="Nucleotide-diphospho-sugar transferases"/>
    <property type="match status" value="1"/>
</dbReference>
<sequence length="340" mass="38057">MSELTICMPSRRNLKDSFAAIESALAFCEKRGALLNLSDNSGDDEKRAFWEGKSACLTYIKSEAQTANDNMVLAVQAADTPFIMLMGDDDLIVAKEGIDPLDLSDIPFDYVGVFPEIETFLAPEQPGPMTILSLEQDDASDRMLAYFNSGATHNGGFYSIFRRDVWLSTFDLFLRFHPTLAGFSDWALAISLFTAGKMASDPSIHYRYNMARWATTEEILSHREQLFTQAGLPQSAMKYERLFMFLDFFVLINRVGSPLSIDERQRLGKAAVYVMLGRFINDVANAPERYEEGIGALAEMVLDETDSFTQFQLGLLMIERAQPGLKDKYIAFIQAALEGA</sequence>
<proteinExistence type="predicted"/>
<evidence type="ECO:0000313" key="2">
    <source>
        <dbReference type="Proteomes" id="UP000186894"/>
    </source>
</evidence>
<dbReference type="InterPro" id="IPR029044">
    <property type="entry name" value="Nucleotide-diphossugar_trans"/>
</dbReference>
<evidence type="ECO:0000313" key="1">
    <source>
        <dbReference type="EMBL" id="OLP43492.1"/>
    </source>
</evidence>